<keyword evidence="3 10" id="KW-0812">Transmembrane</keyword>
<feature type="transmembrane region" description="Helical" evidence="10">
    <location>
        <begin position="239"/>
        <end position="263"/>
    </location>
</feature>
<comment type="subcellular location">
    <subcellularLocation>
        <location evidence="1">Membrane</location>
        <topology evidence="1">Multi-pass membrane protein</topology>
    </subcellularLocation>
</comment>
<dbReference type="OrthoDB" id="264354at2759"/>
<evidence type="ECO:0000256" key="10">
    <source>
        <dbReference type="SAM" id="Phobius"/>
    </source>
</evidence>
<evidence type="ECO:0000256" key="1">
    <source>
        <dbReference type="ARBA" id="ARBA00004141"/>
    </source>
</evidence>
<dbReference type="InterPro" id="IPR011016">
    <property type="entry name" value="Znf_RING-CH"/>
</dbReference>
<evidence type="ECO:0000256" key="5">
    <source>
        <dbReference type="ARBA" id="ARBA00022771"/>
    </source>
</evidence>
<feature type="transmembrane region" description="Helical" evidence="10">
    <location>
        <begin position="206"/>
        <end position="227"/>
    </location>
</feature>
<evidence type="ECO:0000259" key="11">
    <source>
        <dbReference type="PROSITE" id="PS51292"/>
    </source>
</evidence>
<keyword evidence="5" id="KW-0863">Zinc-finger</keyword>
<organism evidence="12 13">
    <name type="scientific">Cotesia congregata</name>
    <name type="common">Parasitoid wasp</name>
    <name type="synonym">Apanteles congregatus</name>
    <dbReference type="NCBI Taxonomy" id="51543"/>
    <lineage>
        <taxon>Eukaryota</taxon>
        <taxon>Metazoa</taxon>
        <taxon>Ecdysozoa</taxon>
        <taxon>Arthropoda</taxon>
        <taxon>Hexapoda</taxon>
        <taxon>Insecta</taxon>
        <taxon>Pterygota</taxon>
        <taxon>Neoptera</taxon>
        <taxon>Endopterygota</taxon>
        <taxon>Hymenoptera</taxon>
        <taxon>Apocrita</taxon>
        <taxon>Ichneumonoidea</taxon>
        <taxon>Braconidae</taxon>
        <taxon>Microgastrinae</taxon>
        <taxon>Cotesia</taxon>
    </lineage>
</organism>
<evidence type="ECO:0000256" key="3">
    <source>
        <dbReference type="ARBA" id="ARBA00022692"/>
    </source>
</evidence>
<dbReference type="Proteomes" id="UP000786811">
    <property type="component" value="Unassembled WGS sequence"/>
</dbReference>
<dbReference type="PROSITE" id="PS51292">
    <property type="entry name" value="ZF_RING_CH"/>
    <property type="match status" value="1"/>
</dbReference>
<protein>
    <submittedName>
        <fullName evidence="12">Similar to MARCHF3: E3 ubiquitin-protein ligase MARCHF3 (Bos taurus)</fullName>
    </submittedName>
</protein>
<evidence type="ECO:0000256" key="2">
    <source>
        <dbReference type="ARBA" id="ARBA00022679"/>
    </source>
</evidence>
<comment type="caution">
    <text evidence="12">The sequence shown here is derived from an EMBL/GenBank/DDBJ whole genome shotgun (WGS) entry which is preliminary data.</text>
</comment>
<dbReference type="EMBL" id="CAJNRD030001117">
    <property type="protein sequence ID" value="CAG5077548.1"/>
    <property type="molecule type" value="Genomic_DNA"/>
</dbReference>
<accession>A0A8J2H622</accession>
<feature type="domain" description="RING-CH-type" evidence="11">
    <location>
        <begin position="82"/>
        <end position="178"/>
    </location>
</feature>
<dbReference type="GO" id="GO:0004842">
    <property type="term" value="F:ubiquitin-protein transferase activity"/>
    <property type="evidence" value="ECO:0007669"/>
    <property type="project" value="TreeGrafter"/>
</dbReference>
<keyword evidence="2" id="KW-0808">Transferase</keyword>
<dbReference type="Pfam" id="PF12906">
    <property type="entry name" value="RINGv"/>
    <property type="match status" value="1"/>
</dbReference>
<dbReference type="GO" id="GO:0016567">
    <property type="term" value="P:protein ubiquitination"/>
    <property type="evidence" value="ECO:0007669"/>
    <property type="project" value="TreeGrafter"/>
</dbReference>
<evidence type="ECO:0000256" key="9">
    <source>
        <dbReference type="ARBA" id="ARBA00023136"/>
    </source>
</evidence>
<reference evidence="12" key="1">
    <citation type="submission" date="2021-04" db="EMBL/GenBank/DDBJ databases">
        <authorList>
            <person name="Chebbi M.A.C M."/>
        </authorList>
    </citation>
    <scope>NUCLEOTIDE SEQUENCE</scope>
</reference>
<proteinExistence type="predicted"/>
<dbReference type="AlphaFoldDB" id="A0A8J2H622"/>
<keyword evidence="8 10" id="KW-1133">Transmembrane helix</keyword>
<evidence type="ECO:0000256" key="8">
    <source>
        <dbReference type="ARBA" id="ARBA00022989"/>
    </source>
</evidence>
<sequence length="325" mass="37213">MILYRKNSDILLLSYGIESLVLNYDVTIYSSRNGRFALVLMSNAELENSENAQAIDQVGVSQNEPVIPRSRSILSSLERNESHLSTTDICRICHMGGFPAVSVQPPIWEWPKQPSPPSVRQVDSQISTLSSYAYLGPLISACKCRGTVGLVHIECLERWLTESGHSCCELCGYKYLTKRVPRHGMLQSVWIWFNTVIATRQMILDVLYLVVTTPLALFSIYICALALKMVLNSGFYEVPWMIVAMLPTCSLTLVAYWSWIITLGRLHGRRWRRFWRTNFVVRLLPTDPNTEHDENDQAVVDARRQEEQRIIEEQQDLEDLVQLAF</sequence>
<keyword evidence="9 10" id="KW-0472">Membrane</keyword>
<dbReference type="SMART" id="SM00744">
    <property type="entry name" value="RINGv"/>
    <property type="match status" value="1"/>
</dbReference>
<dbReference type="GO" id="GO:0016020">
    <property type="term" value="C:membrane"/>
    <property type="evidence" value="ECO:0007669"/>
    <property type="project" value="UniProtKB-SubCell"/>
</dbReference>
<dbReference type="GO" id="GO:0008270">
    <property type="term" value="F:zinc ion binding"/>
    <property type="evidence" value="ECO:0007669"/>
    <property type="project" value="UniProtKB-KW"/>
</dbReference>
<keyword evidence="4" id="KW-0479">Metal-binding</keyword>
<evidence type="ECO:0000313" key="13">
    <source>
        <dbReference type="Proteomes" id="UP000786811"/>
    </source>
</evidence>
<dbReference type="Gene3D" id="3.30.40.10">
    <property type="entry name" value="Zinc/RING finger domain, C3HC4 (zinc finger)"/>
    <property type="match status" value="1"/>
</dbReference>
<dbReference type="InterPro" id="IPR013083">
    <property type="entry name" value="Znf_RING/FYVE/PHD"/>
</dbReference>
<evidence type="ECO:0000256" key="7">
    <source>
        <dbReference type="ARBA" id="ARBA00022833"/>
    </source>
</evidence>
<keyword evidence="7" id="KW-0862">Zinc</keyword>
<name>A0A8J2H622_COTCN</name>
<dbReference type="PANTHER" id="PTHR46065:SF3">
    <property type="entry name" value="FI20425P1"/>
    <property type="match status" value="1"/>
</dbReference>
<dbReference type="SUPFAM" id="SSF57850">
    <property type="entry name" value="RING/U-box"/>
    <property type="match status" value="1"/>
</dbReference>
<keyword evidence="6" id="KW-0833">Ubl conjugation pathway</keyword>
<evidence type="ECO:0000256" key="4">
    <source>
        <dbReference type="ARBA" id="ARBA00022723"/>
    </source>
</evidence>
<dbReference type="PANTHER" id="PTHR46065">
    <property type="entry name" value="E3 UBIQUITIN-PROTEIN LIGASE MARCH 2/3 FAMILY MEMBER"/>
    <property type="match status" value="1"/>
</dbReference>
<evidence type="ECO:0000256" key="6">
    <source>
        <dbReference type="ARBA" id="ARBA00022786"/>
    </source>
</evidence>
<gene>
    <name evidence="12" type="ORF">HICCMSTLAB_LOCUS2495</name>
</gene>
<keyword evidence="13" id="KW-1185">Reference proteome</keyword>
<evidence type="ECO:0000313" key="12">
    <source>
        <dbReference type="EMBL" id="CAG5077548.1"/>
    </source>
</evidence>